<reference evidence="2" key="2">
    <citation type="submission" date="2016-02" db="EMBL/GenBank/DDBJ databases">
        <title>Draft genome sequence of five rapidly growing Mycobacterium species.</title>
        <authorList>
            <person name="Katahira K."/>
            <person name="Gotou Y."/>
            <person name="Iida K."/>
            <person name="Ogura Y."/>
            <person name="Hayashi T."/>
        </authorList>
    </citation>
    <scope>NUCLEOTIDE SEQUENCE [LARGE SCALE GENOMIC DNA]</scope>
    <source>
        <strain evidence="2">JCM6368</strain>
    </source>
</reference>
<sequence length="47" mass="5128">MSNEITYVGSMGYPHEIFEVTKDLTANCQLMTASTPGAADKIVVMFD</sequence>
<reference evidence="1 2" key="1">
    <citation type="journal article" date="2016" name="Genome Announc.">
        <title>Draft Genome Sequences of Five Rapidly Growing Mycobacterium Species, M. thermoresistibile, M. fortuitum subsp. acetamidolyticum, M. canariasense, M. brisbanense, and M. novocastrense.</title>
        <authorList>
            <person name="Katahira K."/>
            <person name="Ogura Y."/>
            <person name="Gotoh Y."/>
            <person name="Hayashi T."/>
        </authorList>
    </citation>
    <scope>NUCLEOTIDE SEQUENCE [LARGE SCALE GENOMIC DNA]</scope>
    <source>
        <strain evidence="1 2">JCM6368</strain>
    </source>
</reference>
<accession>A0A100WMN7</accession>
<name>A0A100WMN7_MYCFO</name>
<proteinExistence type="predicted"/>
<comment type="caution">
    <text evidence="1">The sequence shown here is derived from an EMBL/GenBank/DDBJ whole genome shotgun (WGS) entry which is preliminary data.</text>
</comment>
<dbReference type="AlphaFoldDB" id="A0A100WMN7"/>
<dbReference type="Proteomes" id="UP000069705">
    <property type="component" value="Unassembled WGS sequence"/>
</dbReference>
<gene>
    <name evidence="1" type="ORF">RMCFA_1469</name>
</gene>
<evidence type="ECO:0000313" key="2">
    <source>
        <dbReference type="Proteomes" id="UP000069705"/>
    </source>
</evidence>
<evidence type="ECO:0000313" key="1">
    <source>
        <dbReference type="EMBL" id="GAT01355.1"/>
    </source>
</evidence>
<organism evidence="1 2">
    <name type="scientific">Mycolicibacterium fortuitum subsp. acetamidolyticum</name>
    <dbReference type="NCBI Taxonomy" id="144550"/>
    <lineage>
        <taxon>Bacteria</taxon>
        <taxon>Bacillati</taxon>
        <taxon>Actinomycetota</taxon>
        <taxon>Actinomycetes</taxon>
        <taxon>Mycobacteriales</taxon>
        <taxon>Mycobacteriaceae</taxon>
        <taxon>Mycolicibacterium</taxon>
    </lineage>
</organism>
<protein>
    <submittedName>
        <fullName evidence="1">Theronine dehydrogenase-like Zn-dependent dehydrogenase</fullName>
    </submittedName>
</protein>
<dbReference type="EMBL" id="BCSZ01000013">
    <property type="protein sequence ID" value="GAT01355.1"/>
    <property type="molecule type" value="Genomic_DNA"/>
</dbReference>